<dbReference type="AlphaFoldDB" id="A0A4Q0T109"/>
<organism evidence="5 6">
    <name type="scientific">Granulicella sibirica</name>
    <dbReference type="NCBI Taxonomy" id="2479048"/>
    <lineage>
        <taxon>Bacteria</taxon>
        <taxon>Pseudomonadati</taxon>
        <taxon>Acidobacteriota</taxon>
        <taxon>Terriglobia</taxon>
        <taxon>Terriglobales</taxon>
        <taxon>Acidobacteriaceae</taxon>
        <taxon>Granulicella</taxon>
    </lineage>
</organism>
<keyword evidence="2" id="KW-0732">Signal</keyword>
<feature type="signal peptide" evidence="2">
    <location>
        <begin position="1"/>
        <end position="20"/>
    </location>
</feature>
<evidence type="ECO:0000256" key="2">
    <source>
        <dbReference type="SAM" id="SignalP"/>
    </source>
</evidence>
<gene>
    <name evidence="5" type="ORF">GRAN_2406</name>
</gene>
<comment type="similarity">
    <text evidence="1">Belongs to the glycosyl hydrolase 35 family.</text>
</comment>
<proteinExistence type="inferred from homology"/>
<reference evidence="6" key="2">
    <citation type="submission" date="2019-02" db="EMBL/GenBank/DDBJ databases">
        <title>Granulicella sibirica sp. nov., a psychrotolerant acidobacterium isolated from an organic soil layer in forested tundra, West Siberia.</title>
        <authorList>
            <person name="Oshkin I.Y."/>
            <person name="Kulichevskaya I.S."/>
            <person name="Rijpstra W.I.C."/>
            <person name="Sinninghe Damste J.S."/>
            <person name="Rakitin A.L."/>
            <person name="Ravin N.V."/>
            <person name="Dedysh S.N."/>
        </authorList>
    </citation>
    <scope>NUCLEOTIDE SEQUENCE [LARGE SCALE GENOMIC DNA]</scope>
    <source>
        <strain evidence="6">AF10</strain>
    </source>
</reference>
<evidence type="ECO:0000259" key="4">
    <source>
        <dbReference type="Pfam" id="PF18120"/>
    </source>
</evidence>
<dbReference type="InterPro" id="IPR001944">
    <property type="entry name" value="Glycoside_Hdrlase_35"/>
</dbReference>
<feature type="domain" description="Glycoside hydrolase 35 catalytic" evidence="3">
    <location>
        <begin position="38"/>
        <end position="218"/>
    </location>
</feature>
<accession>A0A4Q0T109</accession>
<dbReference type="SUPFAM" id="SSF51445">
    <property type="entry name" value="(Trans)glycosidases"/>
    <property type="match status" value="1"/>
</dbReference>
<name>A0A4Q0T109_9BACT</name>
<dbReference type="InterPro" id="IPR040719">
    <property type="entry name" value="DUF5597"/>
</dbReference>
<dbReference type="PANTHER" id="PTHR23421">
    <property type="entry name" value="BETA-GALACTOSIDASE RELATED"/>
    <property type="match status" value="1"/>
</dbReference>
<feature type="domain" description="DUF5597" evidence="4">
    <location>
        <begin position="387"/>
        <end position="522"/>
    </location>
</feature>
<evidence type="ECO:0000313" key="6">
    <source>
        <dbReference type="Proteomes" id="UP000289437"/>
    </source>
</evidence>
<dbReference type="FunFam" id="3.20.20.80:FF:000135">
    <property type="entry name" value="Beta-galactosidase, putative, bgl35A"/>
    <property type="match status" value="1"/>
</dbReference>
<dbReference type="Pfam" id="PF18120">
    <property type="entry name" value="DUF5597"/>
    <property type="match status" value="1"/>
</dbReference>
<dbReference type="EMBL" id="RDSM01000002">
    <property type="protein sequence ID" value="RXH55549.1"/>
    <property type="molecule type" value="Genomic_DNA"/>
</dbReference>
<feature type="chain" id="PRO_5021004087" evidence="2">
    <location>
        <begin position="21"/>
        <end position="546"/>
    </location>
</feature>
<dbReference type="Proteomes" id="UP000289437">
    <property type="component" value="Unassembled WGS sequence"/>
</dbReference>
<sequence>MKFARFGCAAAVLLSFWSIAAASQEMPRLEKRDGRYALVVDGKPFLVLGAQINNSSSWASTLPDVWPALHDLHVNTVEAPVYWELMEPEPGKFDFSNVDLLVNQARENQMHLVVLWFGTWKNGQNHYVPEWIKTDPKKYPREETAYGKLLDVMSPHSTTTMEADKHAFAMLMRHLNEIDGDRHTVIMIQVENESGSVGSVRDFSPAAQKLFVGNVPASFAGALHKKDGTWSQVFGADADESFAAYAAAHYIGEIAAAGKAEYPLPMYCNVWVTYPVHALENRDRASAGQEYPSGGPQQQNIDIWKAAAPAIDVLAPDFYSDDVSFFRSVVSAYHRPDNPLFVPETGRTKNFGRYFFYALGHGAIGFSPFGVDYTSWSTTKHEMPDYLSENYALVGPIQQQIAQWNLDGKLQTAIEEPGTQRQTLKFGDVDAIISFGYPQHDGQMPPGTTDTHGRVLVAQTGPLEFVVTGVDASVSFHFASDYSTAHNEQLEILTAEEGRYENGTWTRTRIWNGDQTDRGLNFHSGTHQLVRIRFHALPLTDTEIKK</sequence>
<dbReference type="Gene3D" id="3.20.20.80">
    <property type="entry name" value="Glycosidases"/>
    <property type="match status" value="1"/>
</dbReference>
<dbReference type="GO" id="GO:0004553">
    <property type="term" value="F:hydrolase activity, hydrolyzing O-glycosyl compounds"/>
    <property type="evidence" value="ECO:0007669"/>
    <property type="project" value="InterPro"/>
</dbReference>
<comment type="caution">
    <text evidence="5">The sequence shown here is derived from an EMBL/GenBank/DDBJ whole genome shotgun (WGS) entry which is preliminary data.</text>
</comment>
<protein>
    <submittedName>
        <fullName evidence="5">Beta-galactosidase</fullName>
    </submittedName>
</protein>
<keyword evidence="6" id="KW-1185">Reference proteome</keyword>
<reference evidence="5 6" key="1">
    <citation type="submission" date="2018-11" db="EMBL/GenBank/DDBJ databases">
        <authorList>
            <person name="Mardanov A.V."/>
            <person name="Ravin N.V."/>
            <person name="Dedysh S.N."/>
        </authorList>
    </citation>
    <scope>NUCLEOTIDE SEQUENCE [LARGE SCALE GENOMIC DNA]</scope>
    <source>
        <strain evidence="5 6">AF10</strain>
    </source>
</reference>
<dbReference type="RefSeq" id="WP_241654515.1">
    <property type="nucleotide sequence ID" value="NZ_RDSM01000002.1"/>
</dbReference>
<evidence type="ECO:0000313" key="5">
    <source>
        <dbReference type="EMBL" id="RXH55549.1"/>
    </source>
</evidence>
<evidence type="ECO:0000256" key="1">
    <source>
        <dbReference type="ARBA" id="ARBA00009809"/>
    </source>
</evidence>
<dbReference type="Gene3D" id="2.60.220.20">
    <property type="entry name" value="putative beta-Galactosidase from caulobacter crescentus"/>
    <property type="match status" value="1"/>
</dbReference>
<dbReference type="InterPro" id="IPR017853">
    <property type="entry name" value="GH"/>
</dbReference>
<evidence type="ECO:0000259" key="3">
    <source>
        <dbReference type="Pfam" id="PF01301"/>
    </source>
</evidence>
<dbReference type="InterPro" id="IPR031330">
    <property type="entry name" value="Gly_Hdrlase_35_cat"/>
</dbReference>
<dbReference type="Pfam" id="PF01301">
    <property type="entry name" value="Glyco_hydro_35"/>
    <property type="match status" value="1"/>
</dbReference>
<dbReference type="GO" id="GO:0005975">
    <property type="term" value="P:carbohydrate metabolic process"/>
    <property type="evidence" value="ECO:0007669"/>
    <property type="project" value="InterPro"/>
</dbReference>